<dbReference type="GO" id="GO:0008696">
    <property type="term" value="F:4-amino-4-deoxychorismate lyase activity"/>
    <property type="evidence" value="ECO:0007669"/>
    <property type="project" value="TreeGrafter"/>
</dbReference>
<accession>A0A841KC09</accession>
<dbReference type="RefSeq" id="WP_183336565.1">
    <property type="nucleotide sequence ID" value="NZ_BMHX01000011.1"/>
</dbReference>
<evidence type="ECO:0000313" key="3">
    <source>
        <dbReference type="EMBL" id="MBB6169825.1"/>
    </source>
</evidence>
<dbReference type="GO" id="GO:0008153">
    <property type="term" value="P:4-aminobenzoate biosynthetic process"/>
    <property type="evidence" value="ECO:0007669"/>
    <property type="project" value="TreeGrafter"/>
</dbReference>
<dbReference type="GO" id="GO:0008483">
    <property type="term" value="F:transaminase activity"/>
    <property type="evidence" value="ECO:0007669"/>
    <property type="project" value="UniProtKB-KW"/>
</dbReference>
<dbReference type="PANTHER" id="PTHR42743:SF2">
    <property type="entry name" value="AMINODEOXYCHORISMATE LYASE"/>
    <property type="match status" value="1"/>
</dbReference>
<dbReference type="Gene3D" id="3.20.10.10">
    <property type="entry name" value="D-amino Acid Aminotransferase, subunit A, domain 2"/>
    <property type="match status" value="1"/>
</dbReference>
<sequence length="270" mass="29164">MAAETYGAWINGRPAAASELVPLAFAGFAHFTAMQVRGGKVRGFDLHLARLREASMALFRRALPDAEVEARLAAAIAAGPEDLSLTATVFSPKGEFTADSMEGELAVLVRTFAPSNGPKGPLRLAAVEYERPLAAIKHVGEIGKTLFLHEAKRQGFDDAAFYDRHERLSEATIWNLAFWDGEAVIWPKAPMLRGTTMGILQRQLQRSGIPQREEAVTLEKVRSFAGAAVMNSWTPGIAVTAIGPYALPEAGPFITLLHEAFGAEPLRDVG</sequence>
<dbReference type="InterPro" id="IPR036038">
    <property type="entry name" value="Aminotransferase-like"/>
</dbReference>
<organism evidence="3 4">
    <name type="scientific">Chelatococcus composti</name>
    <dbReference type="NCBI Taxonomy" id="1743235"/>
    <lineage>
        <taxon>Bacteria</taxon>
        <taxon>Pseudomonadati</taxon>
        <taxon>Pseudomonadota</taxon>
        <taxon>Alphaproteobacteria</taxon>
        <taxon>Hyphomicrobiales</taxon>
        <taxon>Chelatococcaceae</taxon>
        <taxon>Chelatococcus</taxon>
    </lineage>
</organism>
<comment type="caution">
    <text evidence="3">The sequence shown here is derived from an EMBL/GenBank/DDBJ whole genome shotgun (WGS) entry which is preliminary data.</text>
</comment>
<dbReference type="Proteomes" id="UP000588017">
    <property type="component" value="Unassembled WGS sequence"/>
</dbReference>
<dbReference type="EMBL" id="JACHEH010000012">
    <property type="protein sequence ID" value="MBB6169825.1"/>
    <property type="molecule type" value="Genomic_DNA"/>
</dbReference>
<keyword evidence="3" id="KW-0456">Lyase</keyword>
<dbReference type="InterPro" id="IPR050571">
    <property type="entry name" value="Class-IV_PLP-Dep_Aminotrnsfr"/>
</dbReference>
<dbReference type="InterPro" id="IPR043132">
    <property type="entry name" value="BCAT-like_C"/>
</dbReference>
<comment type="similarity">
    <text evidence="1">Belongs to the class-IV pyridoxal-phosphate-dependent aminotransferase family.</text>
</comment>
<dbReference type="Gene3D" id="3.30.470.10">
    <property type="match status" value="1"/>
</dbReference>
<evidence type="ECO:0000256" key="1">
    <source>
        <dbReference type="ARBA" id="ARBA00009320"/>
    </source>
</evidence>
<evidence type="ECO:0000313" key="4">
    <source>
        <dbReference type="Proteomes" id="UP000588017"/>
    </source>
</evidence>
<gene>
    <name evidence="3" type="ORF">HNQ73_003478</name>
</gene>
<dbReference type="SUPFAM" id="SSF56752">
    <property type="entry name" value="D-aminoacid aminotransferase-like PLP-dependent enzymes"/>
    <property type="match status" value="1"/>
</dbReference>
<evidence type="ECO:0000256" key="2">
    <source>
        <dbReference type="ARBA" id="ARBA00014472"/>
    </source>
</evidence>
<dbReference type="PANTHER" id="PTHR42743">
    <property type="entry name" value="AMINO-ACID AMINOTRANSFERASE"/>
    <property type="match status" value="1"/>
</dbReference>
<keyword evidence="4" id="KW-1185">Reference proteome</keyword>
<dbReference type="GO" id="GO:0005829">
    <property type="term" value="C:cytosol"/>
    <property type="evidence" value="ECO:0007669"/>
    <property type="project" value="TreeGrafter"/>
</dbReference>
<keyword evidence="3" id="KW-0032">Aminotransferase</keyword>
<dbReference type="Pfam" id="PF01063">
    <property type="entry name" value="Aminotran_4"/>
    <property type="match status" value="1"/>
</dbReference>
<protein>
    <recommendedName>
        <fullName evidence="2">Probable branched-chain-amino-acid aminotransferase</fullName>
    </recommendedName>
</protein>
<name>A0A841KC09_9HYPH</name>
<keyword evidence="3" id="KW-0808">Transferase</keyword>
<dbReference type="AlphaFoldDB" id="A0A841KC09"/>
<reference evidence="3 4" key="1">
    <citation type="submission" date="2020-08" db="EMBL/GenBank/DDBJ databases">
        <title>Genomic Encyclopedia of Type Strains, Phase IV (KMG-IV): sequencing the most valuable type-strain genomes for metagenomic binning, comparative biology and taxonomic classification.</title>
        <authorList>
            <person name="Goeker M."/>
        </authorList>
    </citation>
    <scope>NUCLEOTIDE SEQUENCE [LARGE SCALE GENOMIC DNA]</scope>
    <source>
        <strain evidence="3 4">DSM 101465</strain>
    </source>
</reference>
<dbReference type="NCBIfam" id="NF006734">
    <property type="entry name" value="PRK09266.1"/>
    <property type="match status" value="1"/>
</dbReference>
<dbReference type="InterPro" id="IPR043131">
    <property type="entry name" value="BCAT-like_N"/>
</dbReference>
<proteinExistence type="inferred from homology"/>
<dbReference type="InterPro" id="IPR001544">
    <property type="entry name" value="Aminotrans_IV"/>
</dbReference>